<dbReference type="AlphaFoldDB" id="A0A2T7NJM9"/>
<accession>A0A2T7NJM9</accession>
<dbReference type="STRING" id="400727.A0A2T7NJM9"/>
<gene>
    <name evidence="2" type="ORF">C0Q70_19553</name>
</gene>
<reference evidence="2 3" key="1">
    <citation type="submission" date="2018-04" db="EMBL/GenBank/DDBJ databases">
        <title>The genome of golden apple snail Pomacea canaliculata provides insight into stress tolerance and invasive adaptation.</title>
        <authorList>
            <person name="Liu C."/>
            <person name="Liu B."/>
            <person name="Ren Y."/>
            <person name="Zhang Y."/>
            <person name="Wang H."/>
            <person name="Li S."/>
            <person name="Jiang F."/>
            <person name="Yin L."/>
            <person name="Zhang G."/>
            <person name="Qian W."/>
            <person name="Fan W."/>
        </authorList>
    </citation>
    <scope>NUCLEOTIDE SEQUENCE [LARGE SCALE GENOMIC DNA]</scope>
    <source>
        <strain evidence="2">SZHN2017</strain>
        <tissue evidence="2">Muscle</tissue>
    </source>
</reference>
<name>A0A2T7NJM9_POMCA</name>
<comment type="caution">
    <text evidence="2">The sequence shown here is derived from an EMBL/GenBank/DDBJ whole genome shotgun (WGS) entry which is preliminary data.</text>
</comment>
<evidence type="ECO:0000313" key="2">
    <source>
        <dbReference type="EMBL" id="PVD21380.1"/>
    </source>
</evidence>
<proteinExistence type="predicted"/>
<dbReference type="Proteomes" id="UP000245119">
    <property type="component" value="Linkage Group LG12"/>
</dbReference>
<evidence type="ECO:0000313" key="3">
    <source>
        <dbReference type="Proteomes" id="UP000245119"/>
    </source>
</evidence>
<evidence type="ECO:0000256" key="1">
    <source>
        <dbReference type="SAM" id="MobiDB-lite"/>
    </source>
</evidence>
<feature type="region of interest" description="Disordered" evidence="1">
    <location>
        <begin position="107"/>
        <end position="152"/>
    </location>
</feature>
<sequence length="287" mass="31976">MKNVTNVLFGYLFSGKKAEVNWVRCTDFRILNQQVTGEGSEKELVEYHHALEQACQTGGETPPPSSSPLHWGEGKGVETTAVRKLKKKKRKQSTEIAGHQNVSTFGDNTLYTYPEKKDNSLANPLKQDQRSAAPRNKTTRRPLPQPMGEHGDLITEITPSTRSSADNYKKKKQLDPLGIEASENINLNSTMMFTLNSSAKLMADGSLDYSSQDAFRSLPLTPVPFRRRADVPPLDLTALRSSTDSLMSSNTFQPYSGTVRSTDTYRVNERQSYQLQSVPEGNMDAII</sequence>
<dbReference type="OrthoDB" id="9909019at2759"/>
<protein>
    <submittedName>
        <fullName evidence="2">Uncharacterized protein</fullName>
    </submittedName>
</protein>
<keyword evidence="3" id="KW-1185">Reference proteome</keyword>
<dbReference type="EMBL" id="PZQS01000012">
    <property type="protein sequence ID" value="PVD21380.1"/>
    <property type="molecule type" value="Genomic_DNA"/>
</dbReference>
<organism evidence="2 3">
    <name type="scientific">Pomacea canaliculata</name>
    <name type="common">Golden apple snail</name>
    <dbReference type="NCBI Taxonomy" id="400727"/>
    <lineage>
        <taxon>Eukaryota</taxon>
        <taxon>Metazoa</taxon>
        <taxon>Spiralia</taxon>
        <taxon>Lophotrochozoa</taxon>
        <taxon>Mollusca</taxon>
        <taxon>Gastropoda</taxon>
        <taxon>Caenogastropoda</taxon>
        <taxon>Architaenioglossa</taxon>
        <taxon>Ampullarioidea</taxon>
        <taxon>Ampullariidae</taxon>
        <taxon>Pomacea</taxon>
    </lineage>
</organism>
<feature type="region of interest" description="Disordered" evidence="1">
    <location>
        <begin position="55"/>
        <end position="76"/>
    </location>
</feature>